<evidence type="ECO:0000313" key="3">
    <source>
        <dbReference type="Proteomes" id="UP000070054"/>
    </source>
</evidence>
<protein>
    <submittedName>
        <fullName evidence="2">Uncharacterized protein</fullName>
    </submittedName>
</protein>
<sequence length="92" mass="10086">MTSSSTASTRTQQPRPLTPSLVTHTLWRTASRQSPTCSRAVGCPGLEQVVLEPRESGPIESAPVWAPRITPRHRHHSQSTSAHRSIQPQTPT</sequence>
<organism evidence="2 3">
    <name type="scientific">Colletotrichum nymphaeae SA-01</name>
    <dbReference type="NCBI Taxonomy" id="1460502"/>
    <lineage>
        <taxon>Eukaryota</taxon>
        <taxon>Fungi</taxon>
        <taxon>Dikarya</taxon>
        <taxon>Ascomycota</taxon>
        <taxon>Pezizomycotina</taxon>
        <taxon>Sordariomycetes</taxon>
        <taxon>Hypocreomycetidae</taxon>
        <taxon>Glomerellales</taxon>
        <taxon>Glomerellaceae</taxon>
        <taxon>Colletotrichum</taxon>
        <taxon>Colletotrichum acutatum species complex</taxon>
    </lineage>
</organism>
<dbReference type="Proteomes" id="UP000070054">
    <property type="component" value="Unassembled WGS sequence"/>
</dbReference>
<name>A0A135UIV2_9PEZI</name>
<reference evidence="2 3" key="1">
    <citation type="submission" date="2014-02" db="EMBL/GenBank/DDBJ databases">
        <title>The genome sequence of Colletotrichum nymphaeae SA-01.</title>
        <authorList>
            <person name="Baroncelli R."/>
            <person name="Thon M.R."/>
        </authorList>
    </citation>
    <scope>NUCLEOTIDE SEQUENCE [LARGE SCALE GENOMIC DNA]</scope>
    <source>
        <strain evidence="2 3">SA-01</strain>
    </source>
</reference>
<dbReference type="AlphaFoldDB" id="A0A135UIV2"/>
<feature type="region of interest" description="Disordered" evidence="1">
    <location>
        <begin position="54"/>
        <end position="92"/>
    </location>
</feature>
<accession>A0A135UIV2</accession>
<feature type="compositionally biased region" description="Polar residues" evidence="1">
    <location>
        <begin position="78"/>
        <end position="92"/>
    </location>
</feature>
<evidence type="ECO:0000313" key="2">
    <source>
        <dbReference type="EMBL" id="KXH60340.1"/>
    </source>
</evidence>
<gene>
    <name evidence="2" type="ORF">CNYM01_01622</name>
</gene>
<dbReference type="EMBL" id="JEMN01000524">
    <property type="protein sequence ID" value="KXH60340.1"/>
    <property type="molecule type" value="Genomic_DNA"/>
</dbReference>
<comment type="caution">
    <text evidence="2">The sequence shown here is derived from an EMBL/GenBank/DDBJ whole genome shotgun (WGS) entry which is preliminary data.</text>
</comment>
<proteinExistence type="predicted"/>
<feature type="region of interest" description="Disordered" evidence="1">
    <location>
        <begin position="1"/>
        <end position="20"/>
    </location>
</feature>
<keyword evidence="3" id="KW-1185">Reference proteome</keyword>
<evidence type="ECO:0000256" key="1">
    <source>
        <dbReference type="SAM" id="MobiDB-lite"/>
    </source>
</evidence>
<feature type="compositionally biased region" description="Low complexity" evidence="1">
    <location>
        <begin position="1"/>
        <end position="11"/>
    </location>
</feature>